<sequence>MDYSTEVLNFLARLQVTGLSADVLRVLPLTSRTTTMIRDDRITPGADPAYVHQDAHTIAPVLKRISWSAILAGVVLAMVVSLLLNLLGTAIGSASIDPIEEANPMSGIGTGAGIWLVASSMISLFVGGWAAGRLAQREGAFHGLLVWASVSLITVYLVSSAVTGVVRGGLNLAGSGMSALGSGIAQVAPALGDRIQEQLRAQGIDFNLNDIRGEIETAMRQTGKPELNPDNVRQEAESAQQDAQNTARQGAQNPQQADEQLGSLMDRIKEKGDQVWDAADRQAMVNLIKARGNKTDEEANQIVDQAQASYREAYAKYEELKAQAEQKAREAAEVTAKRVSQAAWILLITMVISGLVAAGAGVLGRRTQPPVKAVVS</sequence>
<comment type="caution">
    <text evidence="4">The sequence shown here is derived from an EMBL/GenBank/DDBJ whole genome shotgun (WGS) entry which is preliminary data.</text>
</comment>
<feature type="transmembrane region" description="Helical" evidence="3">
    <location>
        <begin position="112"/>
        <end position="132"/>
    </location>
</feature>
<evidence type="ECO:0000256" key="1">
    <source>
        <dbReference type="SAM" id="Coils"/>
    </source>
</evidence>
<dbReference type="AlphaFoldDB" id="A0A3M4WCG4"/>
<feature type="transmembrane region" description="Helical" evidence="3">
    <location>
        <begin position="144"/>
        <end position="166"/>
    </location>
</feature>
<keyword evidence="3" id="KW-1133">Transmembrane helix</keyword>
<feature type="compositionally biased region" description="Polar residues" evidence="2">
    <location>
        <begin position="237"/>
        <end position="257"/>
    </location>
</feature>
<evidence type="ECO:0000256" key="2">
    <source>
        <dbReference type="SAM" id="MobiDB-lite"/>
    </source>
</evidence>
<dbReference type="Proteomes" id="UP000278332">
    <property type="component" value="Unassembled WGS sequence"/>
</dbReference>
<organism evidence="4 5">
    <name type="scientific">Pseudomonas cichorii</name>
    <dbReference type="NCBI Taxonomy" id="36746"/>
    <lineage>
        <taxon>Bacteria</taxon>
        <taxon>Pseudomonadati</taxon>
        <taxon>Pseudomonadota</taxon>
        <taxon>Gammaproteobacteria</taxon>
        <taxon>Pseudomonadales</taxon>
        <taxon>Pseudomonadaceae</taxon>
        <taxon>Pseudomonas</taxon>
    </lineage>
</organism>
<evidence type="ECO:0000313" key="5">
    <source>
        <dbReference type="Proteomes" id="UP000278332"/>
    </source>
</evidence>
<feature type="coiled-coil region" evidence="1">
    <location>
        <begin position="303"/>
        <end position="337"/>
    </location>
</feature>
<feature type="region of interest" description="Disordered" evidence="2">
    <location>
        <begin position="220"/>
        <end position="257"/>
    </location>
</feature>
<evidence type="ECO:0000256" key="3">
    <source>
        <dbReference type="SAM" id="Phobius"/>
    </source>
</evidence>
<reference evidence="4 5" key="1">
    <citation type="submission" date="2018-08" db="EMBL/GenBank/DDBJ databases">
        <title>Recombination of ecologically and evolutionarily significant loci maintains genetic cohesion in the Pseudomonas syringae species complex.</title>
        <authorList>
            <person name="Dillon M."/>
            <person name="Thakur S."/>
            <person name="Almeida R.N.D."/>
            <person name="Weir B.S."/>
            <person name="Guttman D.S."/>
        </authorList>
    </citation>
    <scope>NUCLEOTIDE SEQUENCE [LARGE SCALE GENOMIC DNA]</scope>
    <source>
        <strain evidence="4 5">ICMP 6917</strain>
    </source>
</reference>
<keyword evidence="3" id="KW-0472">Membrane</keyword>
<name>A0A3M4WCG4_PSECI</name>
<feature type="transmembrane region" description="Helical" evidence="3">
    <location>
        <begin position="69"/>
        <end position="92"/>
    </location>
</feature>
<gene>
    <name evidence="4" type="ORF">ALP84_01574</name>
</gene>
<evidence type="ECO:0000313" key="4">
    <source>
        <dbReference type="EMBL" id="RMR60952.1"/>
    </source>
</evidence>
<proteinExistence type="predicted"/>
<evidence type="ECO:0008006" key="6">
    <source>
        <dbReference type="Google" id="ProtNLM"/>
    </source>
</evidence>
<feature type="transmembrane region" description="Helical" evidence="3">
    <location>
        <begin position="342"/>
        <end position="363"/>
    </location>
</feature>
<keyword evidence="3" id="KW-0812">Transmembrane</keyword>
<dbReference type="EMBL" id="RBRY01000038">
    <property type="protein sequence ID" value="RMR60952.1"/>
    <property type="molecule type" value="Genomic_DNA"/>
</dbReference>
<protein>
    <recommendedName>
        <fullName evidence="6">Permease of the major facilitator superfamily</fullName>
    </recommendedName>
</protein>
<keyword evidence="1" id="KW-0175">Coiled coil</keyword>
<accession>A0A3M4WCG4</accession>